<feature type="transmembrane region" description="Helical" evidence="7">
    <location>
        <begin position="137"/>
        <end position="159"/>
    </location>
</feature>
<evidence type="ECO:0000256" key="4">
    <source>
        <dbReference type="ARBA" id="ARBA00022692"/>
    </source>
</evidence>
<keyword evidence="6 7" id="KW-0472">Membrane</keyword>
<feature type="domain" description="Concentrative nucleoside transporter C-terminal" evidence="9">
    <location>
        <begin position="214"/>
        <end position="416"/>
    </location>
</feature>
<evidence type="ECO:0000256" key="1">
    <source>
        <dbReference type="ARBA" id="ARBA00004651"/>
    </source>
</evidence>
<keyword evidence="12" id="KW-1185">Reference proteome</keyword>
<feature type="transmembrane region" description="Helical" evidence="7">
    <location>
        <begin position="101"/>
        <end position="125"/>
    </location>
</feature>
<comment type="similarity">
    <text evidence="2">Belongs to the concentrative nucleoside transporter (CNT) (TC 2.A.41) family.</text>
</comment>
<feature type="transmembrane region" description="Helical" evidence="7">
    <location>
        <begin position="361"/>
        <end position="386"/>
    </location>
</feature>
<feature type="domain" description="Concentrative nucleoside transporter N-terminal" evidence="8">
    <location>
        <begin position="13"/>
        <end position="86"/>
    </location>
</feature>
<dbReference type="InterPro" id="IPR011642">
    <property type="entry name" value="Gate_dom"/>
</dbReference>
<feature type="transmembrane region" description="Helical" evidence="7">
    <location>
        <begin position="6"/>
        <end position="24"/>
    </location>
</feature>
<comment type="subcellular location">
    <subcellularLocation>
        <location evidence="1">Cell membrane</location>
        <topology evidence="1">Multi-pass membrane protein</topology>
    </subcellularLocation>
</comment>
<evidence type="ECO:0000313" key="12">
    <source>
        <dbReference type="Proteomes" id="UP001432180"/>
    </source>
</evidence>
<feature type="domain" description="Nucleoside transporter/FeoB GTPase Gate" evidence="10">
    <location>
        <begin position="105"/>
        <end position="204"/>
    </location>
</feature>
<feature type="transmembrane region" description="Helical" evidence="7">
    <location>
        <begin position="393"/>
        <end position="419"/>
    </location>
</feature>
<dbReference type="PANTHER" id="PTHR10590">
    <property type="entry name" value="SODIUM/NUCLEOSIDE COTRANSPORTER"/>
    <property type="match status" value="1"/>
</dbReference>
<proteinExistence type="inferred from homology"/>
<dbReference type="Pfam" id="PF07670">
    <property type="entry name" value="Gate"/>
    <property type="match status" value="1"/>
</dbReference>
<gene>
    <name evidence="11" type="primary">nupX</name>
    <name evidence="11" type="ORF">Thiowin_02245</name>
</gene>
<feature type="transmembrane region" description="Helical" evidence="7">
    <location>
        <begin position="214"/>
        <end position="233"/>
    </location>
</feature>
<keyword evidence="3" id="KW-1003">Cell membrane</keyword>
<dbReference type="Pfam" id="PF07662">
    <property type="entry name" value="Nucleos_tra2_C"/>
    <property type="match status" value="1"/>
</dbReference>
<name>A0ABZ0SA90_9GAMM</name>
<feature type="transmembrane region" description="Helical" evidence="7">
    <location>
        <begin position="271"/>
        <end position="293"/>
    </location>
</feature>
<dbReference type="PANTHER" id="PTHR10590:SF4">
    <property type="entry name" value="SOLUTE CARRIER FAMILY 28 MEMBER 3"/>
    <property type="match status" value="1"/>
</dbReference>
<evidence type="ECO:0000259" key="10">
    <source>
        <dbReference type="Pfam" id="PF07670"/>
    </source>
</evidence>
<dbReference type="InterPro" id="IPR008276">
    <property type="entry name" value="C_nuclsd_transpt"/>
</dbReference>
<keyword evidence="5 7" id="KW-1133">Transmembrane helix</keyword>
<feature type="transmembrane region" description="Helical" evidence="7">
    <location>
        <begin position="179"/>
        <end position="202"/>
    </location>
</feature>
<evidence type="ECO:0000256" key="7">
    <source>
        <dbReference type="SAM" id="Phobius"/>
    </source>
</evidence>
<feature type="transmembrane region" description="Helical" evidence="7">
    <location>
        <begin position="36"/>
        <end position="56"/>
    </location>
</feature>
<evidence type="ECO:0000256" key="2">
    <source>
        <dbReference type="ARBA" id="ARBA00009033"/>
    </source>
</evidence>
<accession>A0ABZ0SA90</accession>
<feature type="transmembrane region" description="Helical" evidence="7">
    <location>
        <begin position="305"/>
        <end position="322"/>
    </location>
</feature>
<evidence type="ECO:0000259" key="9">
    <source>
        <dbReference type="Pfam" id="PF07662"/>
    </source>
</evidence>
<organism evidence="11 12">
    <name type="scientific">Thiorhodovibrio winogradskyi</name>
    <dbReference type="NCBI Taxonomy" id="77007"/>
    <lineage>
        <taxon>Bacteria</taxon>
        <taxon>Pseudomonadati</taxon>
        <taxon>Pseudomonadota</taxon>
        <taxon>Gammaproteobacteria</taxon>
        <taxon>Chromatiales</taxon>
        <taxon>Chromatiaceae</taxon>
        <taxon>Thiorhodovibrio</taxon>
    </lineage>
</organism>
<sequence length="420" mass="44597">MPESFLLTLQALFGLLVLLSLAWLLSESRRDISPRLVLGGLSLQLLLGLLLLKWPMAREAFLLLNRLVLALQNATDAGARFVFGYLAGGDPPFAITAPEHAFVFAFRALPLILVVSALSALLFHWRILPLFVRAFAWVLRHTLGTGGALGLATAANVFIGMTEAPLLIRPYLKTLSRPALFALMVSGMATIAGTVMLLYASILGELIPNAMGQILTASLMSAPAALVMAGIMLPERTCDQAFDARIEIESESAMDAITRGTLAAIPLMLNVMALLIVMLALVSLANALLGLLPELAGAPLSLERLLGWLFAPIVWLIGIPWAEAQSAGALMGTKTVLNELIAYVQLSQLPPEALSERSRLIMLYALCGFANFGSLGIMIGGLASIAPERRSEIVALGLKSILAGTLATLMTGAIAGLLLV</sequence>
<evidence type="ECO:0000256" key="3">
    <source>
        <dbReference type="ARBA" id="ARBA00022475"/>
    </source>
</evidence>
<dbReference type="RefSeq" id="WP_328987768.1">
    <property type="nucleotide sequence ID" value="NZ_CP121472.1"/>
</dbReference>
<keyword evidence="4 7" id="KW-0812">Transmembrane</keyword>
<evidence type="ECO:0000256" key="6">
    <source>
        <dbReference type="ARBA" id="ARBA00023136"/>
    </source>
</evidence>
<dbReference type="InterPro" id="IPR002668">
    <property type="entry name" value="CNT_N_dom"/>
</dbReference>
<evidence type="ECO:0000259" key="8">
    <source>
        <dbReference type="Pfam" id="PF01773"/>
    </source>
</evidence>
<evidence type="ECO:0000256" key="5">
    <source>
        <dbReference type="ARBA" id="ARBA00022989"/>
    </source>
</evidence>
<dbReference type="Pfam" id="PF01773">
    <property type="entry name" value="Nucleos_tra2_N"/>
    <property type="match status" value="1"/>
</dbReference>
<dbReference type="InterPro" id="IPR011657">
    <property type="entry name" value="CNT_C_dom"/>
</dbReference>
<dbReference type="Proteomes" id="UP001432180">
    <property type="component" value="Chromosome"/>
</dbReference>
<evidence type="ECO:0000313" key="11">
    <source>
        <dbReference type="EMBL" id="WPL17249.1"/>
    </source>
</evidence>
<reference evidence="11 12" key="1">
    <citation type="journal article" date="2023" name="Microorganisms">
        <title>Thiorhodovibrio frisius and Trv. litoralis spp. nov., Two Novel Members from a Clade of Fastidious Purple Sulfur Bacteria That Exhibit Unique Red-Shifted Light-Harvesting Capabilities.</title>
        <authorList>
            <person name="Methner A."/>
            <person name="Kuzyk S.B."/>
            <person name="Petersen J."/>
            <person name="Bauer S."/>
            <person name="Brinkmann H."/>
            <person name="Sichau K."/>
            <person name="Wanner G."/>
            <person name="Wolf J."/>
            <person name="Neumann-Schaal M."/>
            <person name="Henke P."/>
            <person name="Tank M."/>
            <person name="Sproer C."/>
            <person name="Bunk B."/>
            <person name="Overmann J."/>
        </authorList>
    </citation>
    <scope>NUCLEOTIDE SEQUENCE [LARGE SCALE GENOMIC DNA]</scope>
    <source>
        <strain evidence="11 12">DSM 6702</strain>
    </source>
</reference>
<protein>
    <submittedName>
        <fullName evidence="11">Nucleoside permease NupX</fullName>
    </submittedName>
</protein>
<dbReference type="EMBL" id="CP121472">
    <property type="protein sequence ID" value="WPL17249.1"/>
    <property type="molecule type" value="Genomic_DNA"/>
</dbReference>